<keyword evidence="3 6" id="KW-0812">Transmembrane</keyword>
<sequence length="200" mass="20540">MTFVLASSALMLVPGPAMLFMIGIALTDGLNKAFTALPGLALGLVVSITISLLGAGAVLLASAQLFTVLKLAGAGYLIFLGVRLWMSKPGDPSATNDDAKPQKSLFWPAFFVAVLNPKALIFYIAFLPQFVDGTAATLPQFTILGATFCVVALIAAIVSAFAGSGLRRGAKSNKTLVIMNRCGAGAMVASGVLTASSARN</sequence>
<protein>
    <submittedName>
        <fullName evidence="7">Threonine/homoserine/homoserine lactone efflux protein</fullName>
    </submittedName>
</protein>
<dbReference type="AlphaFoldDB" id="A0A1I5DC38"/>
<dbReference type="Pfam" id="PF01810">
    <property type="entry name" value="LysE"/>
    <property type="match status" value="1"/>
</dbReference>
<proteinExistence type="predicted"/>
<evidence type="ECO:0000256" key="2">
    <source>
        <dbReference type="ARBA" id="ARBA00022475"/>
    </source>
</evidence>
<name>A0A1I5DC38_9RHOB</name>
<dbReference type="PANTHER" id="PTHR30086:SF20">
    <property type="entry name" value="ARGININE EXPORTER PROTEIN ARGO-RELATED"/>
    <property type="match status" value="1"/>
</dbReference>
<dbReference type="EMBL" id="FOVP01000012">
    <property type="protein sequence ID" value="SFN96677.1"/>
    <property type="molecule type" value="Genomic_DNA"/>
</dbReference>
<accession>A0A1I5DC38</accession>
<keyword evidence="8" id="KW-1185">Reference proteome</keyword>
<dbReference type="PANTHER" id="PTHR30086">
    <property type="entry name" value="ARGININE EXPORTER PROTEIN ARGO"/>
    <property type="match status" value="1"/>
</dbReference>
<keyword evidence="4 6" id="KW-1133">Transmembrane helix</keyword>
<feature type="transmembrane region" description="Helical" evidence="6">
    <location>
        <begin position="39"/>
        <end position="61"/>
    </location>
</feature>
<organism evidence="7 8">
    <name type="scientific">Roseovarius lutimaris</name>
    <dbReference type="NCBI Taxonomy" id="1005928"/>
    <lineage>
        <taxon>Bacteria</taxon>
        <taxon>Pseudomonadati</taxon>
        <taxon>Pseudomonadota</taxon>
        <taxon>Alphaproteobacteria</taxon>
        <taxon>Rhodobacterales</taxon>
        <taxon>Roseobacteraceae</taxon>
        <taxon>Roseovarius</taxon>
    </lineage>
</organism>
<feature type="transmembrane region" description="Helical" evidence="6">
    <location>
        <begin position="67"/>
        <end position="85"/>
    </location>
</feature>
<evidence type="ECO:0000313" key="7">
    <source>
        <dbReference type="EMBL" id="SFN96677.1"/>
    </source>
</evidence>
<dbReference type="InterPro" id="IPR001123">
    <property type="entry name" value="LeuE-type"/>
</dbReference>
<evidence type="ECO:0000256" key="4">
    <source>
        <dbReference type="ARBA" id="ARBA00022989"/>
    </source>
</evidence>
<evidence type="ECO:0000256" key="1">
    <source>
        <dbReference type="ARBA" id="ARBA00004651"/>
    </source>
</evidence>
<dbReference type="STRING" id="1005928.SAMN04487859_11245"/>
<dbReference type="PIRSF" id="PIRSF006324">
    <property type="entry name" value="LeuE"/>
    <property type="match status" value="1"/>
</dbReference>
<dbReference type="GO" id="GO:0015171">
    <property type="term" value="F:amino acid transmembrane transporter activity"/>
    <property type="evidence" value="ECO:0007669"/>
    <property type="project" value="TreeGrafter"/>
</dbReference>
<evidence type="ECO:0000256" key="6">
    <source>
        <dbReference type="SAM" id="Phobius"/>
    </source>
</evidence>
<feature type="transmembrane region" description="Helical" evidence="6">
    <location>
        <begin position="6"/>
        <end position="27"/>
    </location>
</feature>
<comment type="subcellular location">
    <subcellularLocation>
        <location evidence="1">Cell membrane</location>
        <topology evidence="1">Multi-pass membrane protein</topology>
    </subcellularLocation>
</comment>
<feature type="transmembrane region" description="Helical" evidence="6">
    <location>
        <begin position="105"/>
        <end position="126"/>
    </location>
</feature>
<reference evidence="8" key="1">
    <citation type="submission" date="2016-10" db="EMBL/GenBank/DDBJ databases">
        <authorList>
            <person name="Varghese N."/>
            <person name="Submissions S."/>
        </authorList>
    </citation>
    <scope>NUCLEOTIDE SEQUENCE [LARGE SCALE GENOMIC DNA]</scope>
    <source>
        <strain evidence="8">DSM 28463</strain>
    </source>
</reference>
<evidence type="ECO:0000313" key="8">
    <source>
        <dbReference type="Proteomes" id="UP000198599"/>
    </source>
</evidence>
<feature type="transmembrane region" description="Helical" evidence="6">
    <location>
        <begin position="138"/>
        <end position="162"/>
    </location>
</feature>
<keyword evidence="2" id="KW-1003">Cell membrane</keyword>
<gene>
    <name evidence="7" type="ORF">SAMN04487859_11245</name>
</gene>
<keyword evidence="5 6" id="KW-0472">Membrane</keyword>
<evidence type="ECO:0000256" key="3">
    <source>
        <dbReference type="ARBA" id="ARBA00022692"/>
    </source>
</evidence>
<evidence type="ECO:0000256" key="5">
    <source>
        <dbReference type="ARBA" id="ARBA00023136"/>
    </source>
</evidence>
<dbReference type="Proteomes" id="UP000198599">
    <property type="component" value="Unassembled WGS sequence"/>
</dbReference>
<dbReference type="GO" id="GO:0005886">
    <property type="term" value="C:plasma membrane"/>
    <property type="evidence" value="ECO:0007669"/>
    <property type="project" value="UniProtKB-SubCell"/>
</dbReference>